<name>A0A023G1C2_AMBPA</name>
<organism evidence="2">
    <name type="scientific">Amblyomma parvum</name>
    <name type="common">South American tick</name>
    <dbReference type="NCBI Taxonomy" id="251391"/>
    <lineage>
        <taxon>Eukaryota</taxon>
        <taxon>Metazoa</taxon>
        <taxon>Ecdysozoa</taxon>
        <taxon>Arthropoda</taxon>
        <taxon>Chelicerata</taxon>
        <taxon>Arachnida</taxon>
        <taxon>Acari</taxon>
        <taxon>Parasitiformes</taxon>
        <taxon>Ixodida</taxon>
        <taxon>Ixodoidea</taxon>
        <taxon>Ixodidae</taxon>
        <taxon>Amblyomminae</taxon>
        <taxon>Amblyomma</taxon>
    </lineage>
</organism>
<evidence type="ECO:0000313" key="2">
    <source>
        <dbReference type="EMBL" id="JAC26848.1"/>
    </source>
</evidence>
<evidence type="ECO:0000256" key="1">
    <source>
        <dbReference type="SAM" id="SignalP"/>
    </source>
</evidence>
<proteinExistence type="evidence at transcript level"/>
<feature type="chain" id="PRO_5001521499" evidence="1">
    <location>
        <begin position="26"/>
        <end position="232"/>
    </location>
</feature>
<protein>
    <submittedName>
        <fullName evidence="2">Putative lipocalin-3 1</fullName>
    </submittedName>
</protein>
<feature type="signal peptide" evidence="1">
    <location>
        <begin position="1"/>
        <end position="25"/>
    </location>
</feature>
<sequence length="232" mass="26158">MACNRRIQLAVVALLVGFMRSSVQGDSSVSDQPSAPDIDIAEFLNTTEENPVIFFAVSLSPRSPQICKIDVMLNTTRTATSFDRYTVGEVRTAKKSTTRNNLQRLRLKGLFQNSSWSGKTRFDTMLLYTESVQYAEERILFQSADNTWGVFRSRLLNGPDTSSFFDFRMKASSITEESARQSWEDIKQNMTNIIPANTRLTLQEGAIAECQRQCKAQASCNSFFTEVRSIQA</sequence>
<accession>A0A023G1C2</accession>
<dbReference type="AlphaFoldDB" id="A0A023G1C2"/>
<dbReference type="EMBL" id="GBBL01000472">
    <property type="protein sequence ID" value="JAC26848.1"/>
    <property type="molecule type" value="mRNA"/>
</dbReference>
<keyword evidence="1" id="KW-0732">Signal</keyword>
<reference evidence="2" key="1">
    <citation type="submission" date="2014-03" db="EMBL/GenBank/DDBJ databases">
        <title>The sialotranscriptome of Amblyomma triste, Amblyomma parvum and Amblyomma cajennense ticks, uncovered by 454-based RNA-seq.</title>
        <authorList>
            <person name="Garcia G.R."/>
            <person name="Gardinassi L.G."/>
            <person name="Ribeiro J.M."/>
            <person name="Anatrielo E."/>
            <person name="Ferreira B.R."/>
            <person name="Moreira H.N."/>
            <person name="Mafra C."/>
            <person name="Olegario M.M."/>
            <person name="Szabo P.J."/>
            <person name="Miranda-Santos I.K."/>
            <person name="Maruyama S.R."/>
        </authorList>
    </citation>
    <scope>NUCLEOTIDE SEQUENCE</scope>
    <source>
        <strain evidence="2">Araguapaz</strain>
        <tissue evidence="2">Salivary glands</tissue>
    </source>
</reference>